<dbReference type="Proteomes" id="UP001164539">
    <property type="component" value="Chromosome 3"/>
</dbReference>
<gene>
    <name evidence="1" type="ORF">OWV82_006519</name>
</gene>
<keyword evidence="2" id="KW-1185">Reference proteome</keyword>
<comment type="caution">
    <text evidence="1">The sequence shown here is derived from an EMBL/GenBank/DDBJ whole genome shotgun (WGS) entry which is preliminary data.</text>
</comment>
<proteinExistence type="predicted"/>
<dbReference type="EMBL" id="CM051396">
    <property type="protein sequence ID" value="KAJ4723109.1"/>
    <property type="molecule type" value="Genomic_DNA"/>
</dbReference>
<organism evidence="1 2">
    <name type="scientific">Melia azedarach</name>
    <name type="common">Chinaberry tree</name>
    <dbReference type="NCBI Taxonomy" id="155640"/>
    <lineage>
        <taxon>Eukaryota</taxon>
        <taxon>Viridiplantae</taxon>
        <taxon>Streptophyta</taxon>
        <taxon>Embryophyta</taxon>
        <taxon>Tracheophyta</taxon>
        <taxon>Spermatophyta</taxon>
        <taxon>Magnoliopsida</taxon>
        <taxon>eudicotyledons</taxon>
        <taxon>Gunneridae</taxon>
        <taxon>Pentapetalae</taxon>
        <taxon>rosids</taxon>
        <taxon>malvids</taxon>
        <taxon>Sapindales</taxon>
        <taxon>Meliaceae</taxon>
        <taxon>Melia</taxon>
    </lineage>
</organism>
<evidence type="ECO:0000313" key="2">
    <source>
        <dbReference type="Proteomes" id="UP001164539"/>
    </source>
</evidence>
<reference evidence="1 2" key="1">
    <citation type="journal article" date="2023" name="Science">
        <title>Complex scaffold remodeling in plant triterpene biosynthesis.</title>
        <authorList>
            <person name="De La Pena R."/>
            <person name="Hodgson H."/>
            <person name="Liu J.C."/>
            <person name="Stephenson M.J."/>
            <person name="Martin A.C."/>
            <person name="Owen C."/>
            <person name="Harkess A."/>
            <person name="Leebens-Mack J."/>
            <person name="Jimenez L.E."/>
            <person name="Osbourn A."/>
            <person name="Sattely E.S."/>
        </authorList>
    </citation>
    <scope>NUCLEOTIDE SEQUENCE [LARGE SCALE GENOMIC DNA]</scope>
    <source>
        <strain evidence="2">cv. JPN11</strain>
        <tissue evidence="1">Leaf</tissue>
    </source>
</reference>
<protein>
    <submittedName>
        <fullName evidence="1">Uncharacterized protein</fullName>
    </submittedName>
</protein>
<name>A0ACC1YIY5_MELAZ</name>
<evidence type="ECO:0000313" key="1">
    <source>
        <dbReference type="EMBL" id="KAJ4723109.1"/>
    </source>
</evidence>
<accession>A0ACC1YIY5</accession>
<sequence>MKCPRTPSTNDIPSTKLPPRPPTFKRKMGSFPVQRSKNCHIPEYLKKITECMRKLLWYVEECVNAKMGMNAGRSQYDNSIVTSNNTGASLENVDDGYTEIVTVDKRREAMIVNAKCPSGASYQILLLERICYYKLVQK</sequence>